<keyword evidence="4" id="KW-1185">Reference proteome</keyword>
<gene>
    <name evidence="1" type="ORF">MFFC18_05780</name>
    <name evidence="2" type="ORF">MFFC18_27700</name>
    <name evidence="3" type="ORF">MFFC18_38240</name>
</gene>
<dbReference type="EMBL" id="CP042912">
    <property type="protein sequence ID" value="QEG22882.1"/>
    <property type="molecule type" value="Genomic_DNA"/>
</dbReference>
<dbReference type="KEGG" id="mff:MFFC18_27700"/>
<accession>A0A5B9P2I3</accession>
<dbReference type="KEGG" id="mff:MFFC18_38240"/>
<proteinExistence type="predicted"/>
<dbReference type="Pfam" id="PF13565">
    <property type="entry name" value="HTH_32"/>
    <property type="match status" value="1"/>
</dbReference>
<sequence length="150" mass="16849">MKTKSERFVVDLTDSERHLLKDLIRKGGKSVSVLGRARVLLKADQGKTDQENAEFSGVSLSTVFRIRRRFVEEGLESAVFRKNTGKRIYRKLDGKAEATLIATACSEAPEGRSRWTLRLLADRLIALEVVDSVSHECVRETLKKTNSSLT</sequence>
<protein>
    <recommendedName>
        <fullName evidence="5">Transposase</fullName>
    </recommendedName>
</protein>
<dbReference type="STRING" id="980251.GCA_001642875_05120"/>
<dbReference type="KEGG" id="mff:MFFC18_05780"/>
<evidence type="ECO:0008006" key="5">
    <source>
        <dbReference type="Google" id="ProtNLM"/>
    </source>
</evidence>
<dbReference type="EMBL" id="CP042912">
    <property type="protein sequence ID" value="QEG23919.1"/>
    <property type="molecule type" value="Genomic_DNA"/>
</dbReference>
<organism evidence="1 4">
    <name type="scientific">Mariniblastus fucicola</name>
    <dbReference type="NCBI Taxonomy" id="980251"/>
    <lineage>
        <taxon>Bacteria</taxon>
        <taxon>Pseudomonadati</taxon>
        <taxon>Planctomycetota</taxon>
        <taxon>Planctomycetia</taxon>
        <taxon>Pirellulales</taxon>
        <taxon>Pirellulaceae</taxon>
        <taxon>Mariniblastus</taxon>
    </lineage>
</organism>
<dbReference type="EMBL" id="CP042912">
    <property type="protein sequence ID" value="QEG20727.1"/>
    <property type="molecule type" value="Genomic_DNA"/>
</dbReference>
<name>A0A5B9P2I3_9BACT</name>
<evidence type="ECO:0000313" key="3">
    <source>
        <dbReference type="EMBL" id="QEG23919.1"/>
    </source>
</evidence>
<evidence type="ECO:0000313" key="1">
    <source>
        <dbReference type="EMBL" id="QEG20727.1"/>
    </source>
</evidence>
<dbReference type="AlphaFoldDB" id="A0A5B9P2I3"/>
<evidence type="ECO:0000313" key="2">
    <source>
        <dbReference type="EMBL" id="QEG22882.1"/>
    </source>
</evidence>
<dbReference type="InterPro" id="IPR009057">
    <property type="entry name" value="Homeodomain-like_sf"/>
</dbReference>
<reference evidence="1 4" key="1">
    <citation type="submission" date="2019-08" db="EMBL/GenBank/DDBJ databases">
        <title>Deep-cultivation of Planctomycetes and their phenomic and genomic characterization uncovers novel biology.</title>
        <authorList>
            <person name="Wiegand S."/>
            <person name="Jogler M."/>
            <person name="Boedeker C."/>
            <person name="Pinto D."/>
            <person name="Vollmers J."/>
            <person name="Rivas-Marin E."/>
            <person name="Kohn T."/>
            <person name="Peeters S.H."/>
            <person name="Heuer A."/>
            <person name="Rast P."/>
            <person name="Oberbeckmann S."/>
            <person name="Bunk B."/>
            <person name="Jeske O."/>
            <person name="Meyerdierks A."/>
            <person name="Storesund J.E."/>
            <person name="Kallscheuer N."/>
            <person name="Luecker S."/>
            <person name="Lage O.M."/>
            <person name="Pohl T."/>
            <person name="Merkel B.J."/>
            <person name="Hornburger P."/>
            <person name="Mueller R.-W."/>
            <person name="Bruemmer F."/>
            <person name="Labrenz M."/>
            <person name="Spormann A.M."/>
            <person name="Op den Camp H."/>
            <person name="Overmann J."/>
            <person name="Amann R."/>
            <person name="Jetten M.S.M."/>
            <person name="Mascher T."/>
            <person name="Medema M.H."/>
            <person name="Devos D.P."/>
            <person name="Kaster A.-K."/>
            <person name="Ovreas L."/>
            <person name="Rohde M."/>
            <person name="Galperin M.Y."/>
            <person name="Jogler C."/>
        </authorList>
    </citation>
    <scope>NUCLEOTIDE SEQUENCE [LARGE SCALE GENOMIC DNA]</scope>
    <source>
        <strain evidence="1 4">FC18</strain>
    </source>
</reference>
<evidence type="ECO:0000313" key="4">
    <source>
        <dbReference type="Proteomes" id="UP000322214"/>
    </source>
</evidence>
<dbReference type="SUPFAM" id="SSF46689">
    <property type="entry name" value="Homeodomain-like"/>
    <property type="match status" value="1"/>
</dbReference>
<dbReference type="Proteomes" id="UP000322214">
    <property type="component" value="Chromosome"/>
</dbReference>